<evidence type="ECO:0000313" key="3">
    <source>
        <dbReference type="Proteomes" id="UP000694460"/>
    </source>
</evidence>
<evidence type="ECO:0000256" key="1">
    <source>
        <dbReference type="SAM" id="SignalP"/>
    </source>
</evidence>
<dbReference type="PROSITE" id="PS51257">
    <property type="entry name" value="PROKAR_LIPOPROTEIN"/>
    <property type="match status" value="1"/>
</dbReference>
<proteinExistence type="predicted"/>
<feature type="signal peptide" evidence="1">
    <location>
        <begin position="1"/>
        <end position="21"/>
    </location>
</feature>
<protein>
    <recommendedName>
        <fullName evidence="4">Lipoprotein</fullName>
    </recommendedName>
</protein>
<dbReference type="Proteomes" id="UP000694460">
    <property type="component" value="Unassembled WGS sequence"/>
</dbReference>
<feature type="chain" id="PRO_5046660257" description="Lipoprotein" evidence="1">
    <location>
        <begin position="22"/>
        <end position="161"/>
    </location>
</feature>
<keyword evidence="3" id="KW-1185">Reference proteome</keyword>
<name>A0ABS4ZLI0_9MYCO</name>
<comment type="caution">
    <text evidence="2">The sequence shown here is derived from an EMBL/GenBank/DDBJ whole genome shotgun (WGS) entry which is preliminary data.</text>
</comment>
<evidence type="ECO:0000313" key="2">
    <source>
        <dbReference type="EMBL" id="MBP2450357.1"/>
    </source>
</evidence>
<accession>A0ABS4ZLI0</accession>
<dbReference type="EMBL" id="JAGIOP010000001">
    <property type="protein sequence ID" value="MBP2450357.1"/>
    <property type="molecule type" value="Genomic_DNA"/>
</dbReference>
<reference evidence="2 3" key="1">
    <citation type="submission" date="2021-03" db="EMBL/GenBank/DDBJ databases">
        <title>Sequencing the genomes of 1000 actinobacteria strains.</title>
        <authorList>
            <person name="Klenk H.-P."/>
        </authorList>
    </citation>
    <scope>NUCLEOTIDE SEQUENCE [LARGE SCALE GENOMIC DNA]</scope>
    <source>
        <strain evidence="2 3">DSM 46713</strain>
    </source>
</reference>
<keyword evidence="1" id="KW-0732">Signal</keyword>
<evidence type="ECO:0008006" key="4">
    <source>
        <dbReference type="Google" id="ProtNLM"/>
    </source>
</evidence>
<sequence length="161" mass="17530">MRTAGRLVVCLIAFLAACAPAGRPSDGKGFPDFSGYTPADHDTYFSGGQRYSGYSFRTPSGLTCDSNDYLGPEYARIQCWGPRPDKGPGLWLVAAERRSAATIRQLTDPDDPQATPPPLLPAQHVVRYPKDDLVCGVGSHITACRIGRHGFVLGPKWSRFF</sequence>
<dbReference type="RefSeq" id="WP_209912841.1">
    <property type="nucleotide sequence ID" value="NZ_JAGIOP010000001.1"/>
</dbReference>
<organism evidence="2 3">
    <name type="scientific">Mycolicibacterium lutetiense</name>
    <dbReference type="NCBI Taxonomy" id="1641992"/>
    <lineage>
        <taxon>Bacteria</taxon>
        <taxon>Bacillati</taxon>
        <taxon>Actinomycetota</taxon>
        <taxon>Actinomycetes</taxon>
        <taxon>Mycobacteriales</taxon>
        <taxon>Mycobacteriaceae</taxon>
        <taxon>Mycolicibacterium</taxon>
    </lineage>
</organism>
<gene>
    <name evidence="2" type="ORF">JOF57_000242</name>
</gene>